<evidence type="ECO:0000256" key="8">
    <source>
        <dbReference type="ARBA" id="ARBA00023212"/>
    </source>
</evidence>
<evidence type="ECO:0000256" key="11">
    <source>
        <dbReference type="SAM" id="Coils"/>
    </source>
</evidence>
<evidence type="ECO:0000256" key="10">
    <source>
        <dbReference type="PROSITE-ProRule" id="PRU00708"/>
    </source>
</evidence>
<dbReference type="PANTHER" id="PTHR19321:SF54">
    <property type="entry name" value="65-KDA MICROTUBULE-ASSOCIATED PROTEIN 3-LIKE"/>
    <property type="match status" value="1"/>
</dbReference>
<dbReference type="Gene3D" id="1.20.58.1520">
    <property type="match status" value="1"/>
</dbReference>
<evidence type="ECO:0000256" key="6">
    <source>
        <dbReference type="ARBA" id="ARBA00022701"/>
    </source>
</evidence>
<dbReference type="NCBIfam" id="TIGR00756">
    <property type="entry name" value="PPR"/>
    <property type="match status" value="5"/>
</dbReference>
<keyword evidence="14" id="KW-1185">Reference proteome</keyword>
<keyword evidence="11" id="KW-0175">Coiled coil</keyword>
<comment type="similarity">
    <text evidence="3">Belongs to the MAP65/ASE1 family.</text>
</comment>
<evidence type="ECO:0000256" key="9">
    <source>
        <dbReference type="ARBA" id="ARBA00023242"/>
    </source>
</evidence>
<keyword evidence="7" id="KW-0677">Repeat</keyword>
<dbReference type="GO" id="GO:0000226">
    <property type="term" value="P:microtubule cytoskeleton organization"/>
    <property type="evidence" value="ECO:0007669"/>
    <property type="project" value="InterPro"/>
</dbReference>
<evidence type="ECO:0000256" key="1">
    <source>
        <dbReference type="ARBA" id="ARBA00004123"/>
    </source>
</evidence>
<feature type="repeat" description="PPR" evidence="10">
    <location>
        <begin position="555"/>
        <end position="589"/>
    </location>
</feature>
<dbReference type="SUPFAM" id="SSF55961">
    <property type="entry name" value="Bet v1-like"/>
    <property type="match status" value="1"/>
</dbReference>
<proteinExistence type="inferred from homology"/>
<dbReference type="InterPro" id="IPR011990">
    <property type="entry name" value="TPR-like_helical_dom_sf"/>
</dbReference>
<feature type="repeat" description="PPR" evidence="10">
    <location>
        <begin position="718"/>
        <end position="752"/>
    </location>
</feature>
<evidence type="ECO:0000256" key="5">
    <source>
        <dbReference type="ARBA" id="ARBA00022553"/>
    </source>
</evidence>
<dbReference type="SUPFAM" id="SSF48452">
    <property type="entry name" value="TPR-like"/>
    <property type="match status" value="1"/>
</dbReference>
<comment type="subcellular location">
    <subcellularLocation>
        <location evidence="2">Cytoplasm</location>
        <location evidence="2">Cytoskeleton</location>
    </subcellularLocation>
    <subcellularLocation>
        <location evidence="1">Nucleus</location>
    </subcellularLocation>
</comment>
<evidence type="ECO:0008006" key="15">
    <source>
        <dbReference type="Google" id="ProtNLM"/>
    </source>
</evidence>
<evidence type="ECO:0000313" key="13">
    <source>
        <dbReference type="EMBL" id="KAK4745410.1"/>
    </source>
</evidence>
<dbReference type="Proteomes" id="UP001345219">
    <property type="component" value="Chromosome 10"/>
</dbReference>
<comment type="caution">
    <text evidence="13">The sequence shown here is derived from an EMBL/GenBank/DDBJ whole genome shotgun (WGS) entry which is preliminary data.</text>
</comment>
<evidence type="ECO:0000256" key="7">
    <source>
        <dbReference type="ARBA" id="ARBA00022737"/>
    </source>
</evidence>
<evidence type="ECO:0000256" key="12">
    <source>
        <dbReference type="SAM" id="MobiDB-lite"/>
    </source>
</evidence>
<organism evidence="13 14">
    <name type="scientific">Trapa incisa</name>
    <dbReference type="NCBI Taxonomy" id="236973"/>
    <lineage>
        <taxon>Eukaryota</taxon>
        <taxon>Viridiplantae</taxon>
        <taxon>Streptophyta</taxon>
        <taxon>Embryophyta</taxon>
        <taxon>Tracheophyta</taxon>
        <taxon>Spermatophyta</taxon>
        <taxon>Magnoliopsida</taxon>
        <taxon>eudicotyledons</taxon>
        <taxon>Gunneridae</taxon>
        <taxon>Pentapetalae</taxon>
        <taxon>rosids</taxon>
        <taxon>malvids</taxon>
        <taxon>Myrtales</taxon>
        <taxon>Lythraceae</taxon>
        <taxon>Trapa</taxon>
    </lineage>
</organism>
<dbReference type="PANTHER" id="PTHR19321">
    <property type="entry name" value="PROTEIN REGULATOR OF CYTOKINESIS 1 PRC1-RELATED"/>
    <property type="match status" value="1"/>
</dbReference>
<keyword evidence="9" id="KW-0539">Nucleus</keyword>
<feature type="repeat" description="PPR" evidence="10">
    <location>
        <begin position="287"/>
        <end position="321"/>
    </location>
</feature>
<dbReference type="GO" id="GO:0005737">
    <property type="term" value="C:cytoplasm"/>
    <property type="evidence" value="ECO:0007669"/>
    <property type="project" value="TreeGrafter"/>
</dbReference>
<evidence type="ECO:0000256" key="3">
    <source>
        <dbReference type="ARBA" id="ARBA00006187"/>
    </source>
</evidence>
<evidence type="ECO:0000313" key="14">
    <source>
        <dbReference type="Proteomes" id="UP001345219"/>
    </source>
</evidence>
<dbReference type="GO" id="GO:0005819">
    <property type="term" value="C:spindle"/>
    <property type="evidence" value="ECO:0007669"/>
    <property type="project" value="TreeGrafter"/>
</dbReference>
<keyword evidence="4" id="KW-0963">Cytoplasm</keyword>
<gene>
    <name evidence="13" type="ORF">SAY87_011722</name>
</gene>
<dbReference type="Pfam" id="PF03999">
    <property type="entry name" value="MAP65_ASE1"/>
    <property type="match status" value="1"/>
</dbReference>
<dbReference type="Gene3D" id="3.30.530.20">
    <property type="match status" value="1"/>
</dbReference>
<dbReference type="Pfam" id="PF01535">
    <property type="entry name" value="PPR"/>
    <property type="match status" value="4"/>
</dbReference>
<dbReference type="FunFam" id="1.25.40.10:FF:000090">
    <property type="entry name" value="Pentatricopeptide repeat-containing protein, chloroplastic"/>
    <property type="match status" value="1"/>
</dbReference>
<dbReference type="FunFam" id="1.20.58.1520:FF:000002">
    <property type="entry name" value="65-kDa microtubule-associated protein 6"/>
    <property type="match status" value="1"/>
</dbReference>
<name>A0AAN7GLS2_9MYRT</name>
<feature type="repeat" description="PPR" evidence="10">
    <location>
        <begin position="388"/>
        <end position="422"/>
    </location>
</feature>
<keyword evidence="8" id="KW-0206">Cytoskeleton</keyword>
<dbReference type="GO" id="GO:0008017">
    <property type="term" value="F:microtubule binding"/>
    <property type="evidence" value="ECO:0007669"/>
    <property type="project" value="InterPro"/>
</dbReference>
<dbReference type="InterPro" id="IPR007145">
    <property type="entry name" value="MAP65_Ase1_PRC1"/>
</dbReference>
<dbReference type="GO" id="GO:0005874">
    <property type="term" value="C:microtubule"/>
    <property type="evidence" value="ECO:0007669"/>
    <property type="project" value="UniProtKB-KW"/>
</dbReference>
<protein>
    <recommendedName>
        <fullName evidence="15">65-kDa microtubule-associated protein 3</fullName>
    </recommendedName>
</protein>
<evidence type="ECO:0000256" key="2">
    <source>
        <dbReference type="ARBA" id="ARBA00004245"/>
    </source>
</evidence>
<feature type="region of interest" description="Disordered" evidence="12">
    <location>
        <begin position="1507"/>
        <end position="1531"/>
    </location>
</feature>
<dbReference type="CDD" id="cd07821">
    <property type="entry name" value="PYR_PYL_RCAR_like"/>
    <property type="match status" value="1"/>
</dbReference>
<feature type="coiled-coil region" evidence="11">
    <location>
        <begin position="1467"/>
        <end position="1494"/>
    </location>
</feature>
<reference evidence="13 14" key="1">
    <citation type="journal article" date="2023" name="Hortic Res">
        <title>Pangenome of water caltrop reveals structural variations and asymmetric subgenome divergence after allopolyploidization.</title>
        <authorList>
            <person name="Zhang X."/>
            <person name="Chen Y."/>
            <person name="Wang L."/>
            <person name="Yuan Y."/>
            <person name="Fang M."/>
            <person name="Shi L."/>
            <person name="Lu R."/>
            <person name="Comes H.P."/>
            <person name="Ma Y."/>
            <person name="Chen Y."/>
            <person name="Huang G."/>
            <person name="Zhou Y."/>
            <person name="Zheng Z."/>
            <person name="Qiu Y."/>
        </authorList>
    </citation>
    <scope>NUCLEOTIDE SEQUENCE [LARGE SCALE GENOMIC DNA]</scope>
    <source>
        <tissue evidence="13">Roots</tissue>
    </source>
</reference>
<feature type="repeat" description="PPR" evidence="10">
    <location>
        <begin position="617"/>
        <end position="651"/>
    </location>
</feature>
<keyword evidence="6" id="KW-0493">Microtubule</keyword>
<sequence>MPTIFKMGEGLVSFLSINLSQVSWLFYRDHFSCKEGSLRTLLIVFDKVPFTSKNLPILVISNVYRSLGGWIEYRFRCAVQGNLEVGSLREVDVKTQLPATTSTERLELIDGDEHILSIRIIGGDYRLKNYFSMIFLHPEIIEGRPVTFVVESFIVHVPEGNTKDETCYFVEALINCNLESLANVSERLTVENLTEPIDSPRGKPKPEDKEVKYQVSRGLSDNFLMLVKLEAFPPWTWRKLSSFHSLHRSFTTQKSSVISTNIAMTQLLRSGQVDSAREMFDGMPERSVVSWNTMISGCSKWRRYPEALNLVSRMHHSGMKLNESTFSTALSVCSYSNSLNGGKEIHSLILRCGSERFELVGSALLHFHATCSGIQEAEHVFEELIHTNDLLWNLMIVAYVQCDWMGDAMDTFERMPRRDVAAWTSVISGFAKNGAGEAQKMALELFQLMRETDEVAPNEFTLDCVLRTCGRLRVFPAGLAVHTLVIKYGLDYDDSISSALIEFYSSCKSIDEARRVYDEAINPSVNASNSLLEGLVSMGKIGEAVAIFNGLSELKPISYNLMIKGYAMNGQVEESKRLFEKMPQKTIASNTMISVYAKNGEIDKALQLFEEIKGEGNPVSWNSMISAYIHNCLYVDAFKLYRELCRVPITQTRSTFSALLQACSCLGSLNLGQSLHTHVLKTPFEFNVYVGTSLVDMYSRCGSIDDARKSFASISSPNVATWTALINGYAHHRLGQEAFDLFEEMLRNGVCPNSATFVGILSACGHSGLVKEGIGVFQSMANAGVIPTIEHYASVACLLARSGHLKEAEQFIEEMPVKADGVVWGALLSACWSWADMEAAERVAEKMFKLDSRNVSAYVILSNIYALSGRWRKKRKVRKQLRGLALKKDPGQSWIELNSGVHVFSVEDRNHPECDMIYWILYRIAANRLSQSPTPQILHLRLGRLKSSPNQRYSREGPISSGKSRLRVQSSSRVLQGIRLPQSGLISGISSDLLHSCASDKEQLFLSMSKVQTNPLVQVETTCGTLLYELQIIWNEIGESDADRDKMLLELEQECLEVYRRKVDLANRSRAQFRQAIADSEAELAAMCSAMGERPLHIKQPEQNPVSLKEELDSILPQLEEMRKRKCDRRKQFIEVFEQIQEIANEISMYTDMMCPTFVLDESDLSLRKLEELHRHLHALQKEKSDRLKQVQDLLDILHSLCLVLDLDFTQTATEVHASLADSGRPRDISNSTIEKLGAAIAKLREIKLQRIQMLQDLATTMLELWNLMDTPVEEQQMFQNVTCNIAASESEIIEPNTLSVDFINSVAAEVARLEELKSSKMKELVLKKRTELEEICRKTHLIADANTAIEYAVEAIESGGADPTCILEQIELEIAKVKEEALCRKELLEKIEKWLAACEEESWLEEYNRDDNRYNAGRGAHLTLKRAEKARALVNKLPAMVDALASKTLAWEKDSGIEFTYDGIRLLSMLEEYTILRQEKEEERRRLRDQKKLQGQLIAEQEALYGSKPSPSKTPMVKKAPRMSTGGASGRRLSLGGAMVQMPKPSVTKGIPQACAAGKIDRFHQNDQLNNHDISFAGLSAGRRGLDVAGLSAKKHSFDSAIVREPESPMMRKPFSPVTTTRVPRTNLTNVLEDSNNPKTNELLQKKSLPSSKDTFSTPLKTISVIDEENRTPRTMPIPIPSTPSTTSVPMQTAITPARVPVPAITEKHIIPEEVEYSFEERRAGFILPVTRV</sequence>
<dbReference type="InterPro" id="IPR023393">
    <property type="entry name" value="START-like_dom_sf"/>
</dbReference>
<keyword evidence="5" id="KW-0597">Phosphoprotein</keyword>
<dbReference type="Gene3D" id="1.25.40.10">
    <property type="entry name" value="Tetratricopeptide repeat domain"/>
    <property type="match status" value="5"/>
</dbReference>
<dbReference type="Pfam" id="PF13041">
    <property type="entry name" value="PPR_2"/>
    <property type="match status" value="2"/>
</dbReference>
<dbReference type="InterPro" id="IPR046848">
    <property type="entry name" value="E_motif"/>
</dbReference>
<accession>A0AAN7GLS2</accession>
<dbReference type="InterPro" id="IPR002885">
    <property type="entry name" value="PPR_rpt"/>
</dbReference>
<evidence type="ECO:0000256" key="4">
    <source>
        <dbReference type="ARBA" id="ARBA00022490"/>
    </source>
</evidence>
<dbReference type="PROSITE" id="PS51375">
    <property type="entry name" value="PPR"/>
    <property type="match status" value="6"/>
</dbReference>
<dbReference type="Pfam" id="PF20431">
    <property type="entry name" value="E_motif"/>
    <property type="match status" value="1"/>
</dbReference>
<dbReference type="GO" id="GO:0005634">
    <property type="term" value="C:nucleus"/>
    <property type="evidence" value="ECO:0007669"/>
    <property type="project" value="UniProtKB-SubCell"/>
</dbReference>
<feature type="repeat" description="PPR" evidence="10">
    <location>
        <begin position="753"/>
        <end position="787"/>
    </location>
</feature>
<dbReference type="EMBL" id="JAXIOK010000021">
    <property type="protein sequence ID" value="KAK4745410.1"/>
    <property type="molecule type" value="Genomic_DNA"/>
</dbReference>